<dbReference type="GO" id="GO:0005737">
    <property type="term" value="C:cytoplasm"/>
    <property type="evidence" value="ECO:0007669"/>
    <property type="project" value="TreeGrafter"/>
</dbReference>
<dbReference type="AlphaFoldDB" id="A0AAV2IHB9"/>
<organism evidence="4 5">
    <name type="scientific">Lymnaea stagnalis</name>
    <name type="common">Great pond snail</name>
    <name type="synonym">Helix stagnalis</name>
    <dbReference type="NCBI Taxonomy" id="6523"/>
    <lineage>
        <taxon>Eukaryota</taxon>
        <taxon>Metazoa</taxon>
        <taxon>Spiralia</taxon>
        <taxon>Lophotrochozoa</taxon>
        <taxon>Mollusca</taxon>
        <taxon>Gastropoda</taxon>
        <taxon>Heterobranchia</taxon>
        <taxon>Euthyneura</taxon>
        <taxon>Panpulmonata</taxon>
        <taxon>Hygrophila</taxon>
        <taxon>Lymnaeoidea</taxon>
        <taxon>Lymnaeidae</taxon>
        <taxon>Lymnaea</taxon>
    </lineage>
</organism>
<feature type="region of interest" description="Disordered" evidence="2">
    <location>
        <begin position="148"/>
        <end position="181"/>
    </location>
</feature>
<dbReference type="Pfam" id="PF00226">
    <property type="entry name" value="DnaJ"/>
    <property type="match status" value="1"/>
</dbReference>
<dbReference type="InterPro" id="IPR001623">
    <property type="entry name" value="DnaJ_domain"/>
</dbReference>
<dbReference type="InterPro" id="IPR029827">
    <property type="entry name" value="JDP1-like"/>
</dbReference>
<protein>
    <recommendedName>
        <fullName evidence="3">J domain-containing protein</fullName>
    </recommendedName>
</protein>
<gene>
    <name evidence="4" type="ORF">GSLYS_00019088001</name>
</gene>
<comment type="caution">
    <text evidence="4">The sequence shown here is derived from an EMBL/GenBank/DDBJ whole genome shotgun (WGS) entry which is preliminary data.</text>
</comment>
<feature type="region of interest" description="Disordered" evidence="2">
    <location>
        <begin position="112"/>
        <end position="136"/>
    </location>
</feature>
<keyword evidence="1" id="KW-0143">Chaperone</keyword>
<evidence type="ECO:0000313" key="4">
    <source>
        <dbReference type="EMBL" id="CAL1545660.1"/>
    </source>
</evidence>
<proteinExistence type="predicted"/>
<dbReference type="Proteomes" id="UP001497497">
    <property type="component" value="Unassembled WGS sequence"/>
</dbReference>
<reference evidence="4 5" key="1">
    <citation type="submission" date="2024-04" db="EMBL/GenBank/DDBJ databases">
        <authorList>
            <consortium name="Genoscope - CEA"/>
            <person name="William W."/>
        </authorList>
    </citation>
    <scope>NUCLEOTIDE SEQUENCE [LARGE SCALE GENOMIC DNA]</scope>
</reference>
<dbReference type="PROSITE" id="PS50076">
    <property type="entry name" value="DNAJ_2"/>
    <property type="match status" value="1"/>
</dbReference>
<dbReference type="PANTHER" id="PTHR44500:SF1">
    <property type="entry name" value="DNAJ HOMOLOG SUBFAMILY C MEMBER 12"/>
    <property type="match status" value="1"/>
</dbReference>
<dbReference type="PRINTS" id="PR00625">
    <property type="entry name" value="JDOMAIN"/>
</dbReference>
<dbReference type="PANTHER" id="PTHR44500">
    <property type="entry name" value="DNAJ HOMOLOG SUBFAMILY C MEMBER 12"/>
    <property type="match status" value="1"/>
</dbReference>
<name>A0AAV2IHB9_LYMST</name>
<dbReference type="CDD" id="cd06257">
    <property type="entry name" value="DnaJ"/>
    <property type="match status" value="1"/>
</dbReference>
<dbReference type="InterPro" id="IPR036869">
    <property type="entry name" value="J_dom_sf"/>
</dbReference>
<accession>A0AAV2IHB9</accession>
<evidence type="ECO:0000256" key="1">
    <source>
        <dbReference type="ARBA" id="ARBA00023186"/>
    </source>
</evidence>
<evidence type="ECO:0000256" key="2">
    <source>
        <dbReference type="SAM" id="MobiDB-lite"/>
    </source>
</evidence>
<feature type="domain" description="J" evidence="3">
    <location>
        <begin position="14"/>
        <end position="79"/>
    </location>
</feature>
<evidence type="ECO:0000259" key="3">
    <source>
        <dbReference type="PROSITE" id="PS50076"/>
    </source>
</evidence>
<dbReference type="Gene3D" id="1.10.287.110">
    <property type="entry name" value="DnaJ domain"/>
    <property type="match status" value="1"/>
</dbReference>
<dbReference type="SUPFAM" id="SSF46565">
    <property type="entry name" value="Chaperone J-domain"/>
    <property type="match status" value="1"/>
</dbReference>
<keyword evidence="5" id="KW-1185">Reference proteome</keyword>
<evidence type="ECO:0000313" key="5">
    <source>
        <dbReference type="Proteomes" id="UP001497497"/>
    </source>
</evidence>
<dbReference type="SMART" id="SM00271">
    <property type="entry name" value="DnaJ"/>
    <property type="match status" value="1"/>
</dbReference>
<dbReference type="EMBL" id="CAXITT010000727">
    <property type="protein sequence ID" value="CAL1545660.1"/>
    <property type="molecule type" value="Genomic_DNA"/>
</dbReference>
<sequence length="181" mass="21153">MDEILTYQRKHEDDYYFILGCHESSTEEQITAEYKAQVLLCHPDKQQNDATAHEKFARLSQAKDTLLDPEKRKEYDKWRHSGIAIPFETWRSMSHVKTSMHWGYQKEQVAISHPEGKEPTSSHCKHVPSSHASKSQSLIDLEEKLKFTLREPSSKSSTPECKRDIQSNSNPMLEKFRNYQI</sequence>